<sequence length="219" mass="25208">MEIREGLHSSTSPIQFPEQDGIPYRVELPRRICNGAVKCFLSCTYIYRLVYDMMTEVFVLLFVLDYTGTEGSTFLLPLKERPPDHASNPSVLLNDSRGYNLHMRPVPIIGCRAFFVATVRYLQGGLRCCTQKWYAFFRLQVRQEALHDWRTLQSASFLIPTSASQPCGRVTPASSTSGRRKFCHPQHMRLLRHSKIRQQEVEIRADVLWDLVCFALPPL</sequence>
<organism evidence="1 2">
    <name type="scientific">Echinococcus granulosus</name>
    <name type="common">Hydatid tapeworm</name>
    <dbReference type="NCBI Taxonomy" id="6210"/>
    <lineage>
        <taxon>Eukaryota</taxon>
        <taxon>Metazoa</taxon>
        <taxon>Spiralia</taxon>
        <taxon>Lophotrochozoa</taxon>
        <taxon>Platyhelminthes</taxon>
        <taxon>Cestoda</taxon>
        <taxon>Eucestoda</taxon>
        <taxon>Cyclophyllidea</taxon>
        <taxon>Taeniidae</taxon>
        <taxon>Echinococcus</taxon>
        <taxon>Echinococcus granulosus group</taxon>
    </lineage>
</organism>
<comment type="caution">
    <text evidence="1">The sequence shown here is derived from an EMBL/GenBank/DDBJ whole genome shotgun (WGS) entry which is preliminary data.</text>
</comment>
<dbReference type="KEGG" id="egl:EGR_01211"/>
<name>W6US47_ECHGR</name>
<dbReference type="AlphaFoldDB" id="W6US47"/>
<dbReference type="EMBL" id="APAU02000004">
    <property type="protein sequence ID" value="EUB64083.1"/>
    <property type="molecule type" value="Genomic_DNA"/>
</dbReference>
<keyword evidence="2" id="KW-1185">Reference proteome</keyword>
<dbReference type="Proteomes" id="UP000019149">
    <property type="component" value="Unassembled WGS sequence"/>
</dbReference>
<proteinExistence type="predicted"/>
<evidence type="ECO:0000313" key="2">
    <source>
        <dbReference type="Proteomes" id="UP000019149"/>
    </source>
</evidence>
<dbReference type="CTD" id="36336926"/>
<dbReference type="GeneID" id="36336926"/>
<protein>
    <submittedName>
        <fullName evidence="1">Uncharacterized protein</fullName>
    </submittedName>
</protein>
<gene>
    <name evidence="1" type="ORF">EGR_01211</name>
</gene>
<reference evidence="1 2" key="1">
    <citation type="journal article" date="2013" name="Nat. Genet.">
        <title>The genome of the hydatid tapeworm Echinococcus granulosus.</title>
        <authorList>
            <person name="Zheng H."/>
            <person name="Zhang W."/>
            <person name="Zhang L."/>
            <person name="Zhang Z."/>
            <person name="Li J."/>
            <person name="Lu G."/>
            <person name="Zhu Y."/>
            <person name="Wang Y."/>
            <person name="Huang Y."/>
            <person name="Liu J."/>
            <person name="Kang H."/>
            <person name="Chen J."/>
            <person name="Wang L."/>
            <person name="Chen A."/>
            <person name="Yu S."/>
            <person name="Gao Z."/>
            <person name="Jin L."/>
            <person name="Gu W."/>
            <person name="Wang Z."/>
            <person name="Zhao L."/>
            <person name="Shi B."/>
            <person name="Wen H."/>
            <person name="Lin R."/>
            <person name="Jones M.K."/>
            <person name="Brejova B."/>
            <person name="Vinar T."/>
            <person name="Zhao G."/>
            <person name="McManus D.P."/>
            <person name="Chen Z."/>
            <person name="Zhou Y."/>
            <person name="Wang S."/>
        </authorList>
    </citation>
    <scope>NUCLEOTIDE SEQUENCE [LARGE SCALE GENOMIC DNA]</scope>
</reference>
<accession>W6US47</accession>
<dbReference type="RefSeq" id="XP_024355279.1">
    <property type="nucleotide sequence ID" value="XM_024490460.1"/>
</dbReference>
<evidence type="ECO:0000313" key="1">
    <source>
        <dbReference type="EMBL" id="EUB64083.1"/>
    </source>
</evidence>